<feature type="transmembrane region" description="Helical" evidence="1">
    <location>
        <begin position="80"/>
        <end position="100"/>
    </location>
</feature>
<reference evidence="3" key="1">
    <citation type="submission" date="2016-10" db="EMBL/GenBank/DDBJ databases">
        <authorList>
            <person name="Varghese N."/>
            <person name="Submissions S."/>
        </authorList>
    </citation>
    <scope>NUCLEOTIDE SEQUENCE [LARGE SCALE GENOMIC DNA]</scope>
    <source>
        <strain evidence="3">DSM 44675</strain>
    </source>
</reference>
<evidence type="ECO:0008006" key="4">
    <source>
        <dbReference type="Google" id="ProtNLM"/>
    </source>
</evidence>
<sequence length="138" mass="13871">MDPILTIVVGVTLLTVVGIAFGGTFMLRIVSGKQGANALQKTMFRAGHAHAGVLVTLGLVVALLTQAAGVSPGWSASGSILVLSSAIFVPAGFFFSVIGADPVRPNAWMRSVWIGFGVLVAGLIVAGIAVITAGVGAL</sequence>
<keyword evidence="1" id="KW-0812">Transmembrane</keyword>
<dbReference type="AlphaFoldDB" id="A0A1H7JCN7"/>
<evidence type="ECO:0000313" key="3">
    <source>
        <dbReference type="Proteomes" id="UP000198677"/>
    </source>
</evidence>
<name>A0A1H7JCN7_9NOCA</name>
<accession>A0A1H7JCN7</accession>
<keyword evidence="3" id="KW-1185">Reference proteome</keyword>
<feature type="transmembrane region" description="Helical" evidence="1">
    <location>
        <begin position="51"/>
        <end position="74"/>
    </location>
</feature>
<gene>
    <name evidence="2" type="ORF">SAMN05444583_103126</name>
</gene>
<feature type="transmembrane region" description="Helical" evidence="1">
    <location>
        <begin position="6"/>
        <end position="30"/>
    </location>
</feature>
<organism evidence="2 3">
    <name type="scientific">Rhodococcus maanshanensis</name>
    <dbReference type="NCBI Taxonomy" id="183556"/>
    <lineage>
        <taxon>Bacteria</taxon>
        <taxon>Bacillati</taxon>
        <taxon>Actinomycetota</taxon>
        <taxon>Actinomycetes</taxon>
        <taxon>Mycobacteriales</taxon>
        <taxon>Nocardiaceae</taxon>
        <taxon>Rhodococcus</taxon>
    </lineage>
</organism>
<feature type="transmembrane region" description="Helical" evidence="1">
    <location>
        <begin position="112"/>
        <end position="135"/>
    </location>
</feature>
<dbReference type="RefSeq" id="WP_027500765.1">
    <property type="nucleotide sequence ID" value="NZ_FOAW01000003.1"/>
</dbReference>
<evidence type="ECO:0000256" key="1">
    <source>
        <dbReference type="SAM" id="Phobius"/>
    </source>
</evidence>
<dbReference type="EMBL" id="FOAW01000003">
    <property type="protein sequence ID" value="SEK71657.1"/>
    <property type="molecule type" value="Genomic_DNA"/>
</dbReference>
<evidence type="ECO:0000313" key="2">
    <source>
        <dbReference type="EMBL" id="SEK71657.1"/>
    </source>
</evidence>
<keyword evidence="1" id="KW-1133">Transmembrane helix</keyword>
<keyword evidence="1" id="KW-0472">Membrane</keyword>
<dbReference type="Proteomes" id="UP000198677">
    <property type="component" value="Unassembled WGS sequence"/>
</dbReference>
<proteinExistence type="predicted"/>
<protein>
    <recommendedName>
        <fullName evidence="4">Integral membrane protein</fullName>
    </recommendedName>
</protein>
<dbReference type="OrthoDB" id="3540634at2"/>